<keyword evidence="3" id="KW-1185">Reference proteome</keyword>
<protein>
    <submittedName>
        <fullName evidence="2">Uncharacterized protein</fullName>
    </submittedName>
</protein>
<dbReference type="EMBL" id="AGUE01000214">
    <property type="protein sequence ID" value="EHK96974.1"/>
    <property type="molecule type" value="Genomic_DNA"/>
</dbReference>
<reference evidence="2 3" key="1">
    <citation type="journal article" date="2012" name="Eukaryot. Cell">
        <title>Genome sequence of the fungus Glarea lozoyensis: the first genome sequence of a species from the Helotiaceae family.</title>
        <authorList>
            <person name="Youssar L."/>
            <person name="Gruening B.A."/>
            <person name="Erxleben A."/>
            <person name="Guenther S."/>
            <person name="Huettel W."/>
        </authorList>
    </citation>
    <scope>NUCLEOTIDE SEQUENCE [LARGE SCALE GENOMIC DNA]</scope>
    <source>
        <strain evidence="3">ATCC 74030 / MF5533</strain>
    </source>
</reference>
<proteinExistence type="predicted"/>
<accession>H0EWX4</accession>
<dbReference type="InParanoid" id="H0EWX4"/>
<evidence type="ECO:0000313" key="2">
    <source>
        <dbReference type="EMBL" id="EHK96974.1"/>
    </source>
</evidence>
<dbReference type="AlphaFoldDB" id="H0EWX4"/>
<evidence type="ECO:0000256" key="1">
    <source>
        <dbReference type="SAM" id="MobiDB-lite"/>
    </source>
</evidence>
<gene>
    <name evidence="2" type="ORF">M7I_7299</name>
</gene>
<evidence type="ECO:0000313" key="3">
    <source>
        <dbReference type="Proteomes" id="UP000005446"/>
    </source>
</evidence>
<feature type="compositionally biased region" description="Polar residues" evidence="1">
    <location>
        <begin position="11"/>
        <end position="23"/>
    </location>
</feature>
<name>H0EWX4_GLAL7</name>
<comment type="caution">
    <text evidence="2">The sequence shown here is derived from an EMBL/GenBank/DDBJ whole genome shotgun (WGS) entry which is preliminary data.</text>
</comment>
<dbReference type="Proteomes" id="UP000005446">
    <property type="component" value="Unassembled WGS sequence"/>
</dbReference>
<sequence length="82" mass="9159">MVNAIFDGPIFSSQPQRNQASSTCANDQIKEVLYPQPTTPYVFDKAKNFQFHNASNTTPIQCFKNTIHLKVLPECKGQDAGK</sequence>
<organism evidence="2 3">
    <name type="scientific">Glarea lozoyensis (strain ATCC 74030 / MF5533)</name>
    <dbReference type="NCBI Taxonomy" id="1104152"/>
    <lineage>
        <taxon>Eukaryota</taxon>
        <taxon>Fungi</taxon>
        <taxon>Dikarya</taxon>
        <taxon>Ascomycota</taxon>
        <taxon>Pezizomycotina</taxon>
        <taxon>Leotiomycetes</taxon>
        <taxon>Helotiales</taxon>
        <taxon>Helotiaceae</taxon>
        <taxon>Glarea</taxon>
    </lineage>
</organism>
<feature type="region of interest" description="Disordered" evidence="1">
    <location>
        <begin position="1"/>
        <end position="23"/>
    </location>
</feature>
<dbReference type="HOGENOM" id="CLU_2558486_0_0_1"/>